<dbReference type="AlphaFoldDB" id="A0A840C121"/>
<evidence type="ECO:0000313" key="3">
    <source>
        <dbReference type="EMBL" id="MBB4019245.1"/>
    </source>
</evidence>
<evidence type="ECO:0000313" key="4">
    <source>
        <dbReference type="Proteomes" id="UP000577362"/>
    </source>
</evidence>
<accession>A0A840C121</accession>
<dbReference type="Pfam" id="PF00188">
    <property type="entry name" value="CAP"/>
    <property type="match status" value="1"/>
</dbReference>
<comment type="caution">
    <text evidence="3">The sequence shown here is derived from an EMBL/GenBank/DDBJ whole genome shotgun (WGS) entry which is preliminary data.</text>
</comment>
<dbReference type="InterPro" id="IPR014044">
    <property type="entry name" value="CAP_dom"/>
</dbReference>
<feature type="domain" description="SCP" evidence="2">
    <location>
        <begin position="57"/>
        <end position="164"/>
    </location>
</feature>
<proteinExistence type="predicted"/>
<feature type="chain" id="PRO_5032950516" evidence="1">
    <location>
        <begin position="25"/>
        <end position="170"/>
    </location>
</feature>
<feature type="signal peptide" evidence="1">
    <location>
        <begin position="1"/>
        <end position="24"/>
    </location>
</feature>
<gene>
    <name evidence="3" type="ORF">GGR16_004292</name>
</gene>
<dbReference type="Proteomes" id="UP000577362">
    <property type="component" value="Unassembled WGS sequence"/>
</dbReference>
<organism evidence="3 4">
    <name type="scientific">Chelatococcus caeni</name>
    <dbReference type="NCBI Taxonomy" id="1348468"/>
    <lineage>
        <taxon>Bacteria</taxon>
        <taxon>Pseudomonadati</taxon>
        <taxon>Pseudomonadota</taxon>
        <taxon>Alphaproteobacteria</taxon>
        <taxon>Hyphomicrobiales</taxon>
        <taxon>Chelatococcaceae</taxon>
        <taxon>Chelatococcus</taxon>
    </lineage>
</organism>
<dbReference type="InterPro" id="IPR035940">
    <property type="entry name" value="CAP_sf"/>
</dbReference>
<protein>
    <submittedName>
        <fullName evidence="3">Uncharacterized protein YkwD</fullName>
    </submittedName>
</protein>
<dbReference type="CDD" id="cd05379">
    <property type="entry name" value="CAP_bacterial"/>
    <property type="match status" value="1"/>
</dbReference>
<keyword evidence="1" id="KW-0732">Signal</keyword>
<evidence type="ECO:0000259" key="2">
    <source>
        <dbReference type="Pfam" id="PF00188"/>
    </source>
</evidence>
<evidence type="ECO:0000256" key="1">
    <source>
        <dbReference type="SAM" id="SignalP"/>
    </source>
</evidence>
<dbReference type="EMBL" id="JACIEN010000006">
    <property type="protein sequence ID" value="MBB4019245.1"/>
    <property type="molecule type" value="Genomic_DNA"/>
</dbReference>
<keyword evidence="4" id="KW-1185">Reference proteome</keyword>
<name>A0A840C121_9HYPH</name>
<dbReference type="SUPFAM" id="SSF55797">
    <property type="entry name" value="PR-1-like"/>
    <property type="match status" value="1"/>
</dbReference>
<dbReference type="PANTHER" id="PTHR31157:SF1">
    <property type="entry name" value="SCP DOMAIN-CONTAINING PROTEIN"/>
    <property type="match status" value="1"/>
</dbReference>
<reference evidence="3 4" key="1">
    <citation type="submission" date="2020-08" db="EMBL/GenBank/DDBJ databases">
        <title>Genomic Encyclopedia of Type Strains, Phase IV (KMG-IV): sequencing the most valuable type-strain genomes for metagenomic binning, comparative biology and taxonomic classification.</title>
        <authorList>
            <person name="Goeker M."/>
        </authorList>
    </citation>
    <scope>NUCLEOTIDE SEQUENCE [LARGE SCALE GENOMIC DNA]</scope>
    <source>
        <strain evidence="3 4">DSM 103737</strain>
    </source>
</reference>
<dbReference type="Gene3D" id="3.40.33.10">
    <property type="entry name" value="CAP"/>
    <property type="match status" value="1"/>
</dbReference>
<sequence length="170" mass="17664">MVNDLPVRRLLRRALAAAPLALLAACSSPPPDTQQPAFYRSLASAGASVDAASAAGMISAYRRNHGLPPVAVDAALQREAQAEAERMATADRPSSADAVKQRLAAAGVASPAVNLSAGYHTVAEAFSGWRESPQHDRTMLAPGATRLGIATAYAPGSKYKVYWALIVASP</sequence>
<dbReference type="PANTHER" id="PTHR31157">
    <property type="entry name" value="SCP DOMAIN-CONTAINING PROTEIN"/>
    <property type="match status" value="1"/>
</dbReference>